<keyword evidence="7" id="KW-0540">Nuclease</keyword>
<keyword evidence="7" id="KW-0255">Endonuclease</keyword>
<dbReference type="EMBL" id="CP014945">
    <property type="protein sequence ID" value="AMT98179.1"/>
    <property type="molecule type" value="Genomic_DNA"/>
</dbReference>
<dbReference type="RefSeq" id="WP_062845662.1">
    <property type="nucleotide sequence ID" value="NZ_CP014945.1"/>
</dbReference>
<dbReference type="SUPFAM" id="SSF53335">
    <property type="entry name" value="S-adenosyl-L-methionine-dependent methyltransferases"/>
    <property type="match status" value="1"/>
</dbReference>
<dbReference type="InterPro" id="IPR002052">
    <property type="entry name" value="DNA_methylase_N6_adenine_CS"/>
</dbReference>
<dbReference type="EC" id="2.1.1.72" evidence="1"/>
<evidence type="ECO:0000313" key="8">
    <source>
        <dbReference type="Proteomes" id="UP000076104"/>
    </source>
</evidence>
<evidence type="ECO:0000259" key="6">
    <source>
        <dbReference type="Pfam" id="PF07669"/>
    </source>
</evidence>
<dbReference type="InterPro" id="IPR050953">
    <property type="entry name" value="N4_N6_ade-DNA_methylase"/>
</dbReference>
<dbReference type="InterPro" id="IPR011639">
    <property type="entry name" value="MethylTrfase_TaqI-like_dom"/>
</dbReference>
<proteinExistence type="predicted"/>
<dbReference type="PANTHER" id="PTHR33841:SF1">
    <property type="entry name" value="DNA METHYLTRANSFERASE A"/>
    <property type="match status" value="1"/>
</dbReference>
<dbReference type="PRINTS" id="PR00507">
    <property type="entry name" value="N12N6MTFRASE"/>
</dbReference>
<dbReference type="PROSITE" id="PS00092">
    <property type="entry name" value="N6_MTASE"/>
    <property type="match status" value="1"/>
</dbReference>
<sequence length="541" mass="62203">MKTELYALILNYINESYKEHEKRAIFSELATLIEPSYLQGDSSELTKSDYGSVQRRLSVINEKESIRKKKGVYYTPLDLVNFIINNTVKELYGVLTPDNLSDSSLDAIKVEDFCFKKTCYDPTCGTGEFLINTLILKYDLAEAKSLSLTKAKIQRIAKTIFGNDINPESTLIVKLRIFLLVLDKFGISAIKGIFSAISENYTNYDFVCEEQHTEYDLVIGNPPFVEDSKYREDLQEKFGNIYANVLLNAAKSLHKDGAFGFVIPISYISTPRMKKIRDILINIMPNQYILSYADRPDCLFTGVHQKLCIVIAKKSSTESIHTSQYNYWYKKERSALFDKASVVKNEYNYPSFIPKLGNELDLRIYESVSITKDAAGSKSLKYLLSNGDIPIYLNMRATFWIKAFLAKHDGSEYKEYGCGTHNDASLAFCILNSSLFWWHWVCISDCWHITNKELADFKIPTRLNEEDYAQCLKLAKSLEEKLEETKKFVGTKQTSHEYKHKLCLDEIHNIDDFINSLYNLSEEESEYVKSFAYKYRVGEGN</sequence>
<dbReference type="GO" id="GO:0004519">
    <property type="term" value="F:endonuclease activity"/>
    <property type="evidence" value="ECO:0007669"/>
    <property type="project" value="UniProtKB-KW"/>
</dbReference>
<organism evidence="7 8">
    <name type="scientific">Psychrobacter alimentarius</name>
    <dbReference type="NCBI Taxonomy" id="261164"/>
    <lineage>
        <taxon>Bacteria</taxon>
        <taxon>Pseudomonadati</taxon>
        <taxon>Pseudomonadota</taxon>
        <taxon>Gammaproteobacteria</taxon>
        <taxon>Moraxellales</taxon>
        <taxon>Moraxellaceae</taxon>
        <taxon>Psychrobacter</taxon>
    </lineage>
</organism>
<reference evidence="7 8" key="1">
    <citation type="submission" date="2016-03" db="EMBL/GenBank/DDBJ databases">
        <title>Genome sequencing of Psychrobacter alimentarius PAMC 27889.</title>
        <authorList>
            <person name="Lee J."/>
            <person name="Kim O.-S."/>
        </authorList>
    </citation>
    <scope>NUCLEOTIDE SEQUENCE [LARGE SCALE GENOMIC DNA]</scope>
    <source>
        <strain evidence="7 8">PAMC 27889</strain>
    </source>
</reference>
<keyword evidence="7" id="KW-0378">Hydrolase</keyword>
<evidence type="ECO:0000256" key="1">
    <source>
        <dbReference type="ARBA" id="ARBA00011900"/>
    </source>
</evidence>
<protein>
    <recommendedName>
        <fullName evidence="1">site-specific DNA-methyltransferase (adenine-specific)</fullName>
        <ecNumber evidence="1">2.1.1.72</ecNumber>
    </recommendedName>
</protein>
<dbReference type="Pfam" id="PF07669">
    <property type="entry name" value="Eco57I"/>
    <property type="match status" value="1"/>
</dbReference>
<dbReference type="Proteomes" id="UP000076104">
    <property type="component" value="Chromosome"/>
</dbReference>
<dbReference type="Gene3D" id="3.40.50.150">
    <property type="entry name" value="Vaccinia Virus protein VP39"/>
    <property type="match status" value="1"/>
</dbReference>
<evidence type="ECO:0000256" key="2">
    <source>
        <dbReference type="ARBA" id="ARBA00022603"/>
    </source>
</evidence>
<dbReference type="InterPro" id="IPR029063">
    <property type="entry name" value="SAM-dependent_MTases_sf"/>
</dbReference>
<dbReference type="PANTHER" id="PTHR33841">
    <property type="entry name" value="DNA METHYLTRANSFERASE YEEA-RELATED"/>
    <property type="match status" value="1"/>
</dbReference>
<dbReference type="GeneID" id="33059611"/>
<comment type="catalytic activity">
    <reaction evidence="5">
        <text>a 2'-deoxyadenosine in DNA + S-adenosyl-L-methionine = an N(6)-methyl-2'-deoxyadenosine in DNA + S-adenosyl-L-homocysteine + H(+)</text>
        <dbReference type="Rhea" id="RHEA:15197"/>
        <dbReference type="Rhea" id="RHEA-COMP:12418"/>
        <dbReference type="Rhea" id="RHEA-COMP:12419"/>
        <dbReference type="ChEBI" id="CHEBI:15378"/>
        <dbReference type="ChEBI" id="CHEBI:57856"/>
        <dbReference type="ChEBI" id="CHEBI:59789"/>
        <dbReference type="ChEBI" id="CHEBI:90615"/>
        <dbReference type="ChEBI" id="CHEBI:90616"/>
        <dbReference type="EC" id="2.1.1.72"/>
    </reaction>
</comment>
<accession>A0ABM6A1F0</accession>
<gene>
    <name evidence="7" type="ORF">A3K91_2608</name>
</gene>
<keyword evidence="4" id="KW-0949">S-adenosyl-L-methionine</keyword>
<keyword evidence="8" id="KW-1185">Reference proteome</keyword>
<keyword evidence="3" id="KW-0808">Transferase</keyword>
<evidence type="ECO:0000256" key="4">
    <source>
        <dbReference type="ARBA" id="ARBA00022691"/>
    </source>
</evidence>
<keyword evidence="2" id="KW-0489">Methyltransferase</keyword>
<evidence type="ECO:0000313" key="7">
    <source>
        <dbReference type="EMBL" id="AMT98179.1"/>
    </source>
</evidence>
<feature type="domain" description="Type II methyltransferase M.TaqI-like" evidence="6">
    <location>
        <begin position="159"/>
        <end position="291"/>
    </location>
</feature>
<name>A0ABM6A1F0_9GAMM</name>
<evidence type="ECO:0000256" key="3">
    <source>
        <dbReference type="ARBA" id="ARBA00022679"/>
    </source>
</evidence>
<evidence type="ECO:0000256" key="5">
    <source>
        <dbReference type="ARBA" id="ARBA00047942"/>
    </source>
</evidence>